<dbReference type="EMBL" id="SRMO01000061">
    <property type="protein sequence ID" value="TGG92594.1"/>
    <property type="molecule type" value="Genomic_DNA"/>
</dbReference>
<comment type="similarity">
    <text evidence="1">Belongs to the SMC family. SbcC subfamily.</text>
</comment>
<comment type="caution">
    <text evidence="6">The sequence shown here is derived from an EMBL/GenBank/DDBJ whole genome shotgun (WGS) entry which is preliminary data.</text>
</comment>
<accession>A0A524RNG4</accession>
<reference evidence="6 7" key="1">
    <citation type="journal article" date="2019" name="mSystems">
        <title>Life at home and on the roam: Genomic adaptions reflect the dual lifestyle of an intracellular, facultative symbiont.</title>
        <authorList>
            <person name="Burgsdorf I."/>
        </authorList>
    </citation>
    <scope>NUCLEOTIDE SEQUENCE [LARGE SCALE GENOMIC DNA]</scope>
    <source>
        <strain evidence="6">277cV</strain>
    </source>
</reference>
<evidence type="ECO:0000256" key="2">
    <source>
        <dbReference type="ARBA" id="ARBA00011322"/>
    </source>
</evidence>
<gene>
    <name evidence="6" type="ORF">ERJ67_05680</name>
</gene>
<evidence type="ECO:0000259" key="5">
    <source>
        <dbReference type="Pfam" id="PF13166"/>
    </source>
</evidence>
<dbReference type="Proteomes" id="UP000317990">
    <property type="component" value="Unassembled WGS sequence"/>
</dbReference>
<evidence type="ECO:0000256" key="3">
    <source>
        <dbReference type="ARBA" id="ARBA00013368"/>
    </source>
</evidence>
<comment type="subunit">
    <text evidence="2">Heterodimer of SbcC and SbcD.</text>
</comment>
<keyword evidence="4" id="KW-0175">Coiled coil</keyword>
<dbReference type="Gene3D" id="3.40.50.300">
    <property type="entry name" value="P-loop containing nucleotide triphosphate hydrolases"/>
    <property type="match status" value="2"/>
</dbReference>
<dbReference type="InterPro" id="IPR026866">
    <property type="entry name" value="CR006_AAA"/>
</dbReference>
<evidence type="ECO:0000256" key="1">
    <source>
        <dbReference type="ARBA" id="ARBA00006930"/>
    </source>
</evidence>
<dbReference type="Pfam" id="PF13166">
    <property type="entry name" value="AAA_13"/>
    <property type="match status" value="1"/>
</dbReference>
<evidence type="ECO:0000256" key="4">
    <source>
        <dbReference type="SAM" id="Coils"/>
    </source>
</evidence>
<dbReference type="AlphaFoldDB" id="A0A524RNG4"/>
<evidence type="ECO:0000313" key="7">
    <source>
        <dbReference type="Proteomes" id="UP000317990"/>
    </source>
</evidence>
<sequence>MAINSIIKWASKQPKWQQDALRRLAFSLELADKDISMILANLKQEIGLQTKDQLVCQPLKKSDLQSDTREVPLAYLCSIDNVRNVNCLAPNQKLDFALNGITLIYGYNGSGKSGYCRILKKFSRAISKDTIYPDVFAGTNSSPAEARIRYKLEKEINVSETTWRDRDGDGSSDVAHLSVFDSYNARLYMDKKNQIDYLPYEIDLLTRFAQLLSKLQKRLEIEIKEVNQHLSINVLTDYTSETEVFKLVSRLTPKKMSSEQLPTIDEINSLGIWTDENMQDLNMLQTTIGSDPRTVTDRYSRAQAVISSLIKELKQVWDALSQDKVKELEMAVERARTTAKTASLAATTLFRDEPLADVGSDPWRRMFEHAIEYSKLAYPGIEFPAKRKNDLCVLCQQPLTDKAAERLHRFKDYIAGKVRNDAHNNAVIRDAKVTAIKSLQIHSAEHIKSLLGEYAGLSDTRAETAASVEIFVREAHNYREKLLAAVQSGDFLDIVEPDNSIIDKLDAEKTELTKEVANFGSVAGDDTDLEKRKKRLDSLQDQKRLSENLETIRTRRNNLELKDQLEQCVKAVKTNSVSRKVSALQKELVIDDLKKRIDEEIHVLDLADIPVLINDNSRRGESMYEVKLDAQRKILSREILSEGEQQALSLACFLADVKGQPAKHGIILDDPVSSLDHIRIRRVATRLVDEAATGRQIIIFTHNLVFFSEVRSLAAAKTPNPVPVLTNIILKETKHHFGIVKNDDQPWEGKKTKQRIVFLQEKINKLDESSDTYREEVKGFYTELRETWERLVEEVLLSKVVERYGADVKTQSLKSVLVENEDYGIIFWAMKHVSERCGHDMAAAKNMPLPKIEDLKKDILKLDEYLDKLRKRSKITKGVREKLEQPPKAETI</sequence>
<feature type="domain" description="Protein CR006 P-loop" evidence="5">
    <location>
        <begin position="98"/>
        <end position="779"/>
    </location>
</feature>
<dbReference type="InterPro" id="IPR027417">
    <property type="entry name" value="P-loop_NTPase"/>
</dbReference>
<proteinExistence type="inferred from homology"/>
<dbReference type="SUPFAM" id="SSF52540">
    <property type="entry name" value="P-loop containing nucleoside triphosphate hydrolases"/>
    <property type="match status" value="1"/>
</dbReference>
<evidence type="ECO:0000313" key="6">
    <source>
        <dbReference type="EMBL" id="TGG92594.1"/>
    </source>
</evidence>
<name>A0A524RNG4_9CHRO</name>
<dbReference type="CDD" id="cd00267">
    <property type="entry name" value="ABC_ATPase"/>
    <property type="match status" value="1"/>
</dbReference>
<dbReference type="PANTHER" id="PTHR32114:SF2">
    <property type="entry name" value="ABC TRANSPORTER ABCH.3"/>
    <property type="match status" value="1"/>
</dbReference>
<dbReference type="PANTHER" id="PTHR32114">
    <property type="entry name" value="ABC TRANSPORTER ABCH.3"/>
    <property type="match status" value="1"/>
</dbReference>
<organism evidence="6 7">
    <name type="scientific">Aphanocapsa feldmannii 277cV</name>
    <dbReference type="NCBI Taxonomy" id="2507553"/>
    <lineage>
        <taxon>Bacteria</taxon>
        <taxon>Bacillati</taxon>
        <taxon>Cyanobacteriota</taxon>
        <taxon>Cyanophyceae</taxon>
        <taxon>Oscillatoriophycideae</taxon>
        <taxon>Chroococcales</taxon>
        <taxon>Microcystaceae</taxon>
        <taxon>Aphanocapsa</taxon>
    </lineage>
</organism>
<protein>
    <recommendedName>
        <fullName evidence="3">Nuclease SbcCD subunit C</fullName>
    </recommendedName>
</protein>
<feature type="coiled-coil region" evidence="4">
    <location>
        <begin position="529"/>
        <end position="562"/>
    </location>
</feature>